<accession>A0A939J2B1</accession>
<sequence length="314" mass="34636">MFERNRPTGPSPFHRGERRIQERLGARDVESWAGRAIRGFMPDQHREFFSALPFVVVSARDRAGRPWATLLEGDEGFVTSPEATRLRIAARPVSGDALEEGFALGADLGVLGIEPATRRRNRVNGRVLPAADGALTLAVDQSFGNCPQHIRERRHTRVETPLSPSSRRGKDLNEAQMSWIAAADTFFIASGYRDAESSGEEDRTFGMDVSHRGGEPGFVEVVTPREIRFPDFAGNRFYNTLGNILLDPRAGLLFIDFSAGRLLQLTGRARIDFGLDEDSGEAMASRTVTFAIEEIVEVSDGSRLRWEDGAGSDS</sequence>
<dbReference type="Gene3D" id="2.30.110.10">
    <property type="entry name" value="Electron Transport, Fmn-binding Protein, Chain A"/>
    <property type="match status" value="1"/>
</dbReference>
<evidence type="ECO:0000313" key="1">
    <source>
        <dbReference type="EMBL" id="MBN9671233.1"/>
    </source>
</evidence>
<dbReference type="EMBL" id="JAEKJZ010000002">
    <property type="protein sequence ID" value="MBN9671233.1"/>
    <property type="molecule type" value="Genomic_DNA"/>
</dbReference>
<evidence type="ECO:0000313" key="2">
    <source>
        <dbReference type="Proteomes" id="UP000664096"/>
    </source>
</evidence>
<dbReference type="RefSeq" id="WP_207141079.1">
    <property type="nucleotide sequence ID" value="NZ_JAEKJZ010000002.1"/>
</dbReference>
<reference evidence="1" key="1">
    <citation type="submission" date="2020-12" db="EMBL/GenBank/DDBJ databases">
        <title>Oil enriched cultivation method for isolating marine PHA-producing bacteria.</title>
        <authorList>
            <person name="Zheng W."/>
            <person name="Yu S."/>
            <person name="Huang Y."/>
        </authorList>
    </citation>
    <scope>NUCLEOTIDE SEQUENCE</scope>
    <source>
        <strain evidence="1">SY-2-12</strain>
    </source>
</reference>
<comment type="caution">
    <text evidence="1">The sequence shown here is derived from an EMBL/GenBank/DDBJ whole genome shotgun (WGS) entry which is preliminary data.</text>
</comment>
<dbReference type="InterPro" id="IPR012349">
    <property type="entry name" value="Split_barrel_FMN-bd"/>
</dbReference>
<protein>
    <submittedName>
        <fullName evidence="1">Pyridoxamine 5'-phosphate oxidase family protein</fullName>
    </submittedName>
</protein>
<name>A0A939J2B1_9HYPH</name>
<dbReference type="AlphaFoldDB" id="A0A939J2B1"/>
<dbReference type="Proteomes" id="UP000664096">
    <property type="component" value="Unassembled WGS sequence"/>
</dbReference>
<dbReference type="PANTHER" id="PTHR42815">
    <property type="entry name" value="FAD-BINDING, PUTATIVE (AFU_ORTHOLOGUE AFUA_6G07600)-RELATED"/>
    <property type="match status" value="1"/>
</dbReference>
<gene>
    <name evidence="1" type="ORF">JF539_12880</name>
</gene>
<proteinExistence type="predicted"/>
<dbReference type="SUPFAM" id="SSF50475">
    <property type="entry name" value="FMN-binding split barrel"/>
    <property type="match status" value="1"/>
</dbReference>
<dbReference type="PANTHER" id="PTHR42815:SF2">
    <property type="entry name" value="FAD-BINDING, PUTATIVE (AFU_ORTHOLOGUE AFUA_6G07600)-RELATED"/>
    <property type="match status" value="1"/>
</dbReference>
<organism evidence="1 2">
    <name type="scientific">Roseibium aggregatum</name>
    <dbReference type="NCBI Taxonomy" id="187304"/>
    <lineage>
        <taxon>Bacteria</taxon>
        <taxon>Pseudomonadati</taxon>
        <taxon>Pseudomonadota</taxon>
        <taxon>Alphaproteobacteria</taxon>
        <taxon>Hyphomicrobiales</taxon>
        <taxon>Stappiaceae</taxon>
        <taxon>Roseibium</taxon>
    </lineage>
</organism>